<dbReference type="NCBIfam" id="TIGR00218">
    <property type="entry name" value="manA"/>
    <property type="match status" value="1"/>
</dbReference>
<evidence type="ECO:0000256" key="6">
    <source>
        <dbReference type="ARBA" id="ARBA00022833"/>
    </source>
</evidence>
<name>A0A836FJW4_9HYME</name>
<proteinExistence type="inferred from homology"/>
<dbReference type="InterPro" id="IPR014710">
    <property type="entry name" value="RmlC-like_jellyroll"/>
</dbReference>
<feature type="binding site" evidence="11">
    <location>
        <position position="279"/>
    </location>
    <ligand>
        <name>Zn(2+)</name>
        <dbReference type="ChEBI" id="CHEBI:29105"/>
    </ligand>
</feature>
<organism evidence="15 16">
    <name type="scientific">Acromyrmex charruanus</name>
    <dbReference type="NCBI Taxonomy" id="2715315"/>
    <lineage>
        <taxon>Eukaryota</taxon>
        <taxon>Metazoa</taxon>
        <taxon>Ecdysozoa</taxon>
        <taxon>Arthropoda</taxon>
        <taxon>Hexapoda</taxon>
        <taxon>Insecta</taxon>
        <taxon>Pterygota</taxon>
        <taxon>Neoptera</taxon>
        <taxon>Endopterygota</taxon>
        <taxon>Hymenoptera</taxon>
        <taxon>Apocrita</taxon>
        <taxon>Aculeata</taxon>
        <taxon>Formicoidea</taxon>
        <taxon>Formicidae</taxon>
        <taxon>Myrmicinae</taxon>
        <taxon>Acromyrmex</taxon>
    </lineage>
</organism>
<evidence type="ECO:0000313" key="16">
    <source>
        <dbReference type="Proteomes" id="UP000669903"/>
    </source>
</evidence>
<evidence type="ECO:0000256" key="5">
    <source>
        <dbReference type="ARBA" id="ARBA00022723"/>
    </source>
</evidence>
<evidence type="ECO:0000259" key="14">
    <source>
        <dbReference type="Pfam" id="PF20512"/>
    </source>
</evidence>
<dbReference type="EMBL" id="JAANIC010004024">
    <property type="protein sequence ID" value="KAG5336511.1"/>
    <property type="molecule type" value="Genomic_DNA"/>
</dbReference>
<dbReference type="UniPathway" id="UPA00126">
    <property type="reaction ID" value="UER00423"/>
</dbReference>
<comment type="caution">
    <text evidence="15">The sequence shown here is derived from an EMBL/GenBank/DDBJ whole genome shotgun (WGS) entry which is preliminary data.</text>
</comment>
<dbReference type="InterPro" id="IPR018050">
    <property type="entry name" value="Pmannose_isomerase-type1_CS"/>
</dbReference>
<dbReference type="Pfam" id="PF20511">
    <property type="entry name" value="PMI_typeI_cat"/>
    <property type="match status" value="1"/>
</dbReference>
<evidence type="ECO:0000256" key="12">
    <source>
        <dbReference type="RuleBase" id="RU004248"/>
    </source>
</evidence>
<dbReference type="PIRSF" id="PIRSF001480">
    <property type="entry name" value="Mannose-6-phosphate_isomerase"/>
    <property type="match status" value="1"/>
</dbReference>
<evidence type="ECO:0000256" key="3">
    <source>
        <dbReference type="ARBA" id="ARBA00010772"/>
    </source>
</evidence>
<dbReference type="GO" id="GO:0009298">
    <property type="term" value="P:GDP-mannose biosynthetic process"/>
    <property type="evidence" value="ECO:0007669"/>
    <property type="project" value="UniProtKB-UniPathway"/>
</dbReference>
<dbReference type="SUPFAM" id="SSF51182">
    <property type="entry name" value="RmlC-like cupins"/>
    <property type="match status" value="2"/>
</dbReference>
<feature type="domain" description="Phosphomannose isomerase type I helical insertion" evidence="14">
    <location>
        <begin position="189"/>
        <end position="259"/>
    </location>
</feature>
<evidence type="ECO:0000256" key="11">
    <source>
        <dbReference type="PIRSR" id="PIRSR001480-2"/>
    </source>
</evidence>
<accession>A0A836FJW4</accession>
<dbReference type="Pfam" id="PF20512">
    <property type="entry name" value="PMI_typeI_hel"/>
    <property type="match status" value="1"/>
</dbReference>
<comment type="similarity">
    <text evidence="3">Belongs to the mannose-6-phosphate isomerase type 1 family.</text>
</comment>
<evidence type="ECO:0000256" key="9">
    <source>
        <dbReference type="ARBA" id="ARBA00030762"/>
    </source>
</evidence>
<feature type="non-terminal residue" evidence="15">
    <location>
        <position position="1"/>
    </location>
</feature>
<keyword evidence="7 15" id="KW-0413">Isomerase</keyword>
<feature type="binding site" evidence="11">
    <location>
        <position position="118"/>
    </location>
    <ligand>
        <name>Zn(2+)</name>
        <dbReference type="ChEBI" id="CHEBI:29105"/>
    </ligand>
</feature>
<dbReference type="Gene3D" id="2.60.120.10">
    <property type="entry name" value="Jelly Rolls"/>
    <property type="match status" value="2"/>
</dbReference>
<dbReference type="Proteomes" id="UP000669903">
    <property type="component" value="Unassembled WGS sequence"/>
</dbReference>
<dbReference type="GO" id="GO:0008270">
    <property type="term" value="F:zinc ion binding"/>
    <property type="evidence" value="ECO:0007669"/>
    <property type="project" value="InterPro"/>
</dbReference>
<evidence type="ECO:0000256" key="2">
    <source>
        <dbReference type="ARBA" id="ARBA00004666"/>
    </source>
</evidence>
<reference evidence="15" key="1">
    <citation type="submission" date="2020-03" db="EMBL/GenBank/DDBJ databases">
        <title>Relaxed selection underlies rapid genomic changes in the transitions from sociality to social parasitism in ants.</title>
        <authorList>
            <person name="Bi X."/>
        </authorList>
    </citation>
    <scope>NUCLEOTIDE SEQUENCE</scope>
    <source>
        <strain evidence="15">BGI-DK2014a</strain>
        <tissue evidence="15">Whole body</tissue>
    </source>
</reference>
<evidence type="ECO:0000256" key="1">
    <source>
        <dbReference type="ARBA" id="ARBA00000757"/>
    </source>
</evidence>
<dbReference type="InterPro" id="IPR001250">
    <property type="entry name" value="Man6P_Isoase-1"/>
</dbReference>
<dbReference type="PANTHER" id="PTHR10309:SF0">
    <property type="entry name" value="MANNOSE-6-PHOSPHATE ISOMERASE"/>
    <property type="match status" value="1"/>
</dbReference>
<feature type="binding site" evidence="11">
    <location>
        <position position="145"/>
    </location>
    <ligand>
        <name>Zn(2+)</name>
        <dbReference type="ChEBI" id="CHEBI:29105"/>
    </ligand>
</feature>
<protein>
    <recommendedName>
        <fullName evidence="4">mannose-6-phosphate isomerase</fullName>
        <ecNumber evidence="4">5.3.1.8</ecNumber>
    </recommendedName>
    <alternativeName>
        <fullName evidence="8">Phosphohexomutase</fullName>
    </alternativeName>
    <alternativeName>
        <fullName evidence="9">Phosphomannose isomerase</fullName>
    </alternativeName>
</protein>
<evidence type="ECO:0000256" key="8">
    <source>
        <dbReference type="ARBA" id="ARBA00029741"/>
    </source>
</evidence>
<dbReference type="GO" id="GO:0004476">
    <property type="term" value="F:mannose-6-phosphate isomerase activity"/>
    <property type="evidence" value="ECO:0007669"/>
    <property type="project" value="UniProtKB-EC"/>
</dbReference>
<keyword evidence="16" id="KW-1185">Reference proteome</keyword>
<feature type="domain" description="Phosphomannose isomerase type I catalytic" evidence="13">
    <location>
        <begin position="19"/>
        <end position="161"/>
    </location>
</feature>
<dbReference type="GO" id="GO:0005829">
    <property type="term" value="C:cytosol"/>
    <property type="evidence" value="ECO:0007669"/>
    <property type="project" value="TreeGrafter"/>
</dbReference>
<evidence type="ECO:0000259" key="13">
    <source>
        <dbReference type="Pfam" id="PF20511"/>
    </source>
</evidence>
<feature type="active site" evidence="10">
    <location>
        <position position="298"/>
    </location>
</feature>
<dbReference type="Gene3D" id="1.10.441.10">
    <property type="entry name" value="Phosphomannose Isomerase, domain 2"/>
    <property type="match status" value="1"/>
</dbReference>
<evidence type="ECO:0000313" key="15">
    <source>
        <dbReference type="EMBL" id="KAG5336511.1"/>
    </source>
</evidence>
<gene>
    <name evidence="15" type="primary">Mpi</name>
    <name evidence="15" type="ORF">G6Z76_0002532</name>
</gene>
<evidence type="ECO:0000256" key="10">
    <source>
        <dbReference type="PIRSR" id="PIRSR001480-1"/>
    </source>
</evidence>
<feature type="binding site" evidence="11">
    <location>
        <position position="120"/>
    </location>
    <ligand>
        <name>Zn(2+)</name>
        <dbReference type="ChEBI" id="CHEBI:29105"/>
    </ligand>
</feature>
<dbReference type="CDD" id="cd07011">
    <property type="entry name" value="cupin_PMI_type_I_N"/>
    <property type="match status" value="1"/>
</dbReference>
<comment type="pathway">
    <text evidence="2 12">Nucleotide-sugar biosynthesis; GDP-alpha-D-mannose biosynthesis; alpha-D-mannose 1-phosphate from D-fructose 6-phosphate: step 1/2.</text>
</comment>
<feature type="non-terminal residue" evidence="15">
    <location>
        <position position="443"/>
    </location>
</feature>
<evidence type="ECO:0000256" key="7">
    <source>
        <dbReference type="ARBA" id="ARBA00023235"/>
    </source>
</evidence>
<dbReference type="EC" id="5.3.1.8" evidence="4"/>
<dbReference type="InterPro" id="IPR046458">
    <property type="entry name" value="PMI_typeI_hel"/>
</dbReference>
<dbReference type="PROSITE" id="PS00966">
    <property type="entry name" value="PMI_I_2"/>
    <property type="match status" value="1"/>
</dbReference>
<dbReference type="InterPro" id="IPR046457">
    <property type="entry name" value="PMI_typeI_cat"/>
</dbReference>
<dbReference type="PANTHER" id="PTHR10309">
    <property type="entry name" value="MANNOSE-6-PHOSPHATE ISOMERASE"/>
    <property type="match status" value="1"/>
</dbReference>
<evidence type="ECO:0000256" key="4">
    <source>
        <dbReference type="ARBA" id="ARBA00011956"/>
    </source>
</evidence>
<dbReference type="GO" id="GO:0005975">
    <property type="term" value="P:carbohydrate metabolic process"/>
    <property type="evidence" value="ECO:0007669"/>
    <property type="project" value="InterPro"/>
</dbReference>
<dbReference type="AlphaFoldDB" id="A0A836FJW4"/>
<dbReference type="PRINTS" id="PR00714">
    <property type="entry name" value="MAN6PISMRASE"/>
</dbReference>
<comment type="catalytic activity">
    <reaction evidence="1">
        <text>D-mannose 6-phosphate = D-fructose 6-phosphate</text>
        <dbReference type="Rhea" id="RHEA:12356"/>
        <dbReference type="ChEBI" id="CHEBI:58735"/>
        <dbReference type="ChEBI" id="CHEBI:61527"/>
        <dbReference type="EC" id="5.3.1.8"/>
    </reaction>
</comment>
<comment type="cofactor">
    <cofactor evidence="11">
        <name>Zn(2+)</name>
        <dbReference type="ChEBI" id="CHEBI:29105"/>
    </cofactor>
    <text evidence="11">Binds 1 zinc ion per subunit.</text>
</comment>
<dbReference type="InterPro" id="IPR011051">
    <property type="entry name" value="RmlC_Cupin_sf"/>
</dbReference>
<keyword evidence="6 11" id="KW-0862">Zinc</keyword>
<sequence length="443" mass="49946">MHIELCGHGYFHGYFFKMELKCAVQTYAWGKLGMNSIVASLIKSANADFVVDEQKTYAELWMGTHENGPSYLKDTDIPLQKYIQENTVVLGSNVVQTFCSNLPFLFKVLSINKALSIQVHPNKQKANELHELYPDVYKDPNHKPELAIALSPFEALCGFRPIDEIKDYLNNIPELLAVIGETNVRRLTQTDDSMISDALQQSFHSLMTCDSNEVARQLRSLIDRLHNTDDCYRQRVKADLLERLHNDYPGDVGCFTIYLFNYVTMLPGEAIYIGPNIPHAYLSGDCIECMACSDNVIRAGLTPKSKDIETLIQVLSFECKSIEKIQPSREDTFTQVFRPPVSEFAVAKITVSFNIKINDFIIFDCIGYIFILNILQLPPGQPSYNLKPRNSGSILLIVNGKAKISSKIFSRGSVLFIPANDDVEIKVLCGCHPMLMFQAFSNV</sequence>
<dbReference type="PROSITE" id="PS00965">
    <property type="entry name" value="PMI_I_1"/>
    <property type="match status" value="1"/>
</dbReference>
<dbReference type="InterPro" id="IPR016305">
    <property type="entry name" value="Mannose-6-P_Isomerase"/>
</dbReference>
<keyword evidence="5 11" id="KW-0479">Metal-binding</keyword>